<protein>
    <submittedName>
        <fullName evidence="7">RNA polymerase sigma factor</fullName>
    </submittedName>
</protein>
<dbReference type="GO" id="GO:0016987">
    <property type="term" value="F:sigma factor activity"/>
    <property type="evidence" value="ECO:0007669"/>
    <property type="project" value="UniProtKB-KW"/>
</dbReference>
<dbReference type="Gene3D" id="1.10.10.10">
    <property type="entry name" value="Winged helix-like DNA-binding domain superfamily/Winged helix DNA-binding domain"/>
    <property type="match status" value="1"/>
</dbReference>
<accession>A0A157MFX9</accession>
<dbReference type="InterPro" id="IPR013249">
    <property type="entry name" value="RNA_pol_sigma70_r4_t2"/>
</dbReference>
<dbReference type="EMBL" id="FKBS01000012">
    <property type="protein sequence ID" value="SAI07921.1"/>
    <property type="molecule type" value="Genomic_DNA"/>
</dbReference>
<gene>
    <name evidence="7" type="primary">fecI_5</name>
    <name evidence="7" type="ORF">SAMEA1982600_01243</name>
</gene>
<dbReference type="PANTHER" id="PTHR43133">
    <property type="entry name" value="RNA POLYMERASE ECF-TYPE SIGMA FACTO"/>
    <property type="match status" value="1"/>
</dbReference>
<dbReference type="InterPro" id="IPR013324">
    <property type="entry name" value="RNA_pol_sigma_r3/r4-like"/>
</dbReference>
<dbReference type="GO" id="GO:0003677">
    <property type="term" value="F:DNA binding"/>
    <property type="evidence" value="ECO:0007669"/>
    <property type="project" value="InterPro"/>
</dbReference>
<evidence type="ECO:0000313" key="8">
    <source>
        <dbReference type="Proteomes" id="UP000077037"/>
    </source>
</evidence>
<evidence type="ECO:0000259" key="6">
    <source>
        <dbReference type="Pfam" id="PF08281"/>
    </source>
</evidence>
<dbReference type="NCBIfam" id="TIGR02937">
    <property type="entry name" value="sigma70-ECF"/>
    <property type="match status" value="1"/>
</dbReference>
<keyword evidence="2" id="KW-0805">Transcription regulation</keyword>
<dbReference type="InterPro" id="IPR007627">
    <property type="entry name" value="RNA_pol_sigma70_r2"/>
</dbReference>
<organism evidence="7 8">
    <name type="scientific">Bordetella ansorpii</name>
    <dbReference type="NCBI Taxonomy" id="288768"/>
    <lineage>
        <taxon>Bacteria</taxon>
        <taxon>Pseudomonadati</taxon>
        <taxon>Pseudomonadota</taxon>
        <taxon>Betaproteobacteria</taxon>
        <taxon>Burkholderiales</taxon>
        <taxon>Alcaligenaceae</taxon>
        <taxon>Bordetella</taxon>
    </lineage>
</organism>
<evidence type="ECO:0000259" key="5">
    <source>
        <dbReference type="Pfam" id="PF04542"/>
    </source>
</evidence>
<keyword evidence="4" id="KW-0804">Transcription</keyword>
<sequence length="174" mass="19961">MVRTAVQRELVSIYLANRSHLYRIAYGIVRRPECAEDIVQDSYLRVAELSPVAVVKQPLHYCCQVVRNLALDYCRRQKLERMYCEFDEHAEAALSYPSLDMPHRNVENTSVLMAVDSALSRLPERTRKVFEMYRIEGKTQRQIAADTGRALGLINALIADADRSLDGCRQLMAR</sequence>
<dbReference type="SUPFAM" id="SSF88946">
    <property type="entry name" value="Sigma2 domain of RNA polymerase sigma factors"/>
    <property type="match status" value="1"/>
</dbReference>
<dbReference type="PANTHER" id="PTHR43133:SF63">
    <property type="entry name" value="RNA POLYMERASE SIGMA FACTOR FECI-RELATED"/>
    <property type="match status" value="1"/>
</dbReference>
<evidence type="ECO:0000256" key="2">
    <source>
        <dbReference type="ARBA" id="ARBA00023015"/>
    </source>
</evidence>
<evidence type="ECO:0000256" key="1">
    <source>
        <dbReference type="ARBA" id="ARBA00010641"/>
    </source>
</evidence>
<dbReference type="Pfam" id="PF08281">
    <property type="entry name" value="Sigma70_r4_2"/>
    <property type="match status" value="1"/>
</dbReference>
<dbReference type="Gene3D" id="1.10.1740.10">
    <property type="match status" value="1"/>
</dbReference>
<evidence type="ECO:0000313" key="7">
    <source>
        <dbReference type="EMBL" id="SAI07921.1"/>
    </source>
</evidence>
<dbReference type="InterPro" id="IPR036388">
    <property type="entry name" value="WH-like_DNA-bd_sf"/>
</dbReference>
<reference evidence="7 8" key="1">
    <citation type="submission" date="2016-03" db="EMBL/GenBank/DDBJ databases">
        <authorList>
            <consortium name="Pathogen Informatics"/>
        </authorList>
    </citation>
    <scope>NUCLEOTIDE SEQUENCE [LARGE SCALE GENOMIC DNA]</scope>
    <source>
        <strain evidence="7 8">NCTC13364</strain>
    </source>
</reference>
<evidence type="ECO:0000256" key="3">
    <source>
        <dbReference type="ARBA" id="ARBA00023082"/>
    </source>
</evidence>
<dbReference type="InterPro" id="IPR014284">
    <property type="entry name" value="RNA_pol_sigma-70_dom"/>
</dbReference>
<dbReference type="InterPro" id="IPR039425">
    <property type="entry name" value="RNA_pol_sigma-70-like"/>
</dbReference>
<keyword evidence="3" id="KW-0731">Sigma factor</keyword>
<name>A0A157MFX9_9BORD</name>
<feature type="domain" description="RNA polymerase sigma-70 region 2" evidence="5">
    <location>
        <begin position="14"/>
        <end position="78"/>
    </location>
</feature>
<dbReference type="GO" id="GO:0006352">
    <property type="term" value="P:DNA-templated transcription initiation"/>
    <property type="evidence" value="ECO:0007669"/>
    <property type="project" value="InterPro"/>
</dbReference>
<dbReference type="AlphaFoldDB" id="A0A157MFX9"/>
<feature type="domain" description="RNA polymerase sigma factor 70 region 4 type 2" evidence="6">
    <location>
        <begin position="113"/>
        <end position="159"/>
    </location>
</feature>
<dbReference type="OrthoDB" id="9783733at2"/>
<dbReference type="Pfam" id="PF04542">
    <property type="entry name" value="Sigma70_r2"/>
    <property type="match status" value="1"/>
</dbReference>
<dbReference type="InterPro" id="IPR013325">
    <property type="entry name" value="RNA_pol_sigma_r2"/>
</dbReference>
<dbReference type="Proteomes" id="UP000077037">
    <property type="component" value="Unassembled WGS sequence"/>
</dbReference>
<dbReference type="SUPFAM" id="SSF88659">
    <property type="entry name" value="Sigma3 and sigma4 domains of RNA polymerase sigma factors"/>
    <property type="match status" value="1"/>
</dbReference>
<proteinExistence type="inferred from homology"/>
<comment type="similarity">
    <text evidence="1">Belongs to the sigma-70 factor family. ECF subfamily.</text>
</comment>
<evidence type="ECO:0000256" key="4">
    <source>
        <dbReference type="ARBA" id="ARBA00023163"/>
    </source>
</evidence>